<feature type="compositionally biased region" description="Acidic residues" evidence="1">
    <location>
        <begin position="69"/>
        <end position="78"/>
    </location>
</feature>
<organism evidence="2 3">
    <name type="scientific">Brassica cretica</name>
    <name type="common">Mustard</name>
    <dbReference type="NCBI Taxonomy" id="69181"/>
    <lineage>
        <taxon>Eukaryota</taxon>
        <taxon>Viridiplantae</taxon>
        <taxon>Streptophyta</taxon>
        <taxon>Embryophyta</taxon>
        <taxon>Tracheophyta</taxon>
        <taxon>Spermatophyta</taxon>
        <taxon>Magnoliopsida</taxon>
        <taxon>eudicotyledons</taxon>
        <taxon>Gunneridae</taxon>
        <taxon>Pentapetalae</taxon>
        <taxon>rosids</taxon>
        <taxon>malvids</taxon>
        <taxon>Brassicales</taxon>
        <taxon>Brassicaceae</taxon>
        <taxon>Brassiceae</taxon>
        <taxon>Brassica</taxon>
    </lineage>
</organism>
<dbReference type="EMBL" id="QGKV02000759">
    <property type="protein sequence ID" value="KAF3565311.1"/>
    <property type="molecule type" value="Genomic_DNA"/>
</dbReference>
<reference evidence="2 3" key="1">
    <citation type="journal article" date="2020" name="BMC Genomics">
        <title>Intraspecific diversification of the crop wild relative Brassica cretica Lam. using demographic model selection.</title>
        <authorList>
            <person name="Kioukis A."/>
            <person name="Michalopoulou V.A."/>
            <person name="Briers L."/>
            <person name="Pirintsos S."/>
            <person name="Studholme D.J."/>
            <person name="Pavlidis P."/>
            <person name="Sarris P.F."/>
        </authorList>
    </citation>
    <scope>NUCLEOTIDE SEQUENCE [LARGE SCALE GENOMIC DNA]</scope>
    <source>
        <strain evidence="3">cv. PFS-1207/04</strain>
    </source>
</reference>
<accession>A0ABQ7CZE0</accession>
<dbReference type="Proteomes" id="UP000266723">
    <property type="component" value="Unassembled WGS sequence"/>
</dbReference>
<protein>
    <submittedName>
        <fullName evidence="2">Uncharacterized protein</fullName>
    </submittedName>
</protein>
<evidence type="ECO:0000256" key="1">
    <source>
        <dbReference type="SAM" id="MobiDB-lite"/>
    </source>
</evidence>
<name>A0ABQ7CZE0_BRACR</name>
<evidence type="ECO:0000313" key="3">
    <source>
        <dbReference type="Proteomes" id="UP000266723"/>
    </source>
</evidence>
<feature type="region of interest" description="Disordered" evidence="1">
    <location>
        <begin position="1"/>
        <end position="39"/>
    </location>
</feature>
<comment type="caution">
    <text evidence="2">The sequence shown here is derived from an EMBL/GenBank/DDBJ whole genome shotgun (WGS) entry which is preliminary data.</text>
</comment>
<evidence type="ECO:0000313" key="2">
    <source>
        <dbReference type="EMBL" id="KAF3565311.1"/>
    </source>
</evidence>
<sequence length="118" mass="13669">MKSIRANQKHHRSTPTGYHRTTPTNQHRSTPPLLHRSTLDAYQSRRSLICVEIFLMKKPPRDQTSLGKEEEELEEEENNQGRFSAIIDPSLRKWCQEIQSAEHILLTAIRKASSIAYC</sequence>
<proteinExistence type="predicted"/>
<keyword evidence="3" id="KW-1185">Reference proteome</keyword>
<feature type="compositionally biased region" description="Polar residues" evidence="1">
    <location>
        <begin position="14"/>
        <end position="29"/>
    </location>
</feature>
<feature type="region of interest" description="Disordered" evidence="1">
    <location>
        <begin position="61"/>
        <end position="81"/>
    </location>
</feature>
<gene>
    <name evidence="2" type="ORF">DY000_02014280</name>
</gene>